<dbReference type="InterPro" id="IPR040202">
    <property type="entry name" value="Brl1/Brr6"/>
</dbReference>
<dbReference type="SMART" id="SM01042">
    <property type="entry name" value="Brr6_like_C_C"/>
    <property type="match status" value="1"/>
</dbReference>
<dbReference type="Pfam" id="PF10104">
    <property type="entry name" value="Brr6_like_C_C"/>
    <property type="match status" value="1"/>
</dbReference>
<name>A0A8H3F685_9LECA</name>
<feature type="compositionally biased region" description="Polar residues" evidence="1">
    <location>
        <begin position="38"/>
        <end position="51"/>
    </location>
</feature>
<proteinExistence type="predicted"/>
<accession>A0A8H3F685</accession>
<dbReference type="AlphaFoldDB" id="A0A8H3F685"/>
<feature type="transmembrane region" description="Helical" evidence="2">
    <location>
        <begin position="221"/>
        <end position="242"/>
    </location>
</feature>
<dbReference type="EMBL" id="CAJPDS010000023">
    <property type="protein sequence ID" value="CAF9918916.1"/>
    <property type="molecule type" value="Genomic_DNA"/>
</dbReference>
<dbReference type="InterPro" id="IPR018767">
    <property type="entry name" value="Brl1/Brr6_dom"/>
</dbReference>
<evidence type="ECO:0000313" key="4">
    <source>
        <dbReference type="EMBL" id="CAF9918916.1"/>
    </source>
</evidence>
<dbReference type="GO" id="GO:0055088">
    <property type="term" value="P:lipid homeostasis"/>
    <property type="evidence" value="ECO:0007669"/>
    <property type="project" value="InterPro"/>
</dbReference>
<feature type="compositionally biased region" description="Polar residues" evidence="1">
    <location>
        <begin position="64"/>
        <end position="84"/>
    </location>
</feature>
<keyword evidence="2" id="KW-0812">Transmembrane</keyword>
<feature type="transmembrane region" description="Helical" evidence="2">
    <location>
        <begin position="325"/>
        <end position="347"/>
    </location>
</feature>
<protein>
    <recommendedName>
        <fullName evidence="3">Brl1/Brr6 domain-containing protein</fullName>
    </recommendedName>
</protein>
<dbReference type="GO" id="GO:0031965">
    <property type="term" value="C:nuclear membrane"/>
    <property type="evidence" value="ECO:0007669"/>
    <property type="project" value="InterPro"/>
</dbReference>
<sequence length="403" mass="44928">MKYAAKTMQSHDGIAGQKRNFDHFDSPKKPSLPALHNLDSQSSFAPSTASMRNSFQFRNPAFTTPQRHIDTDFSSGPENQSSPLADNEDTPEPPAPVGAAHTNNALVMFQGDRSGNKSPTKSIFGLHTPGRGETPRRQYTGALARRVLKRRRRDADGRGVRLARRRPSDESDYEDHDWPSSSSVPAKPITPPKEIGLIPSILTFVDAHPDLPDVLSRYAQFLLNLFFVALLMFVVYCFLATIRSDVDEASREVVAETMAEMVACTREFKSNKCDSTERVPAMESMCSSWQKCMDRDPAMVGRARISAQTFAEIITSFAEGISYKTMLFCSVLFLGFWGISNVSLTLFRHKRQHHEPNFQRNNFHPPMGFPPGGADAYYQNPGPTAHAGMGEETQSAGKRLEYK</sequence>
<evidence type="ECO:0000313" key="5">
    <source>
        <dbReference type="Proteomes" id="UP000664521"/>
    </source>
</evidence>
<keyword evidence="2" id="KW-1133">Transmembrane helix</keyword>
<dbReference type="PANTHER" id="PTHR28136:SF1">
    <property type="entry name" value="NUCLEUS EXPORT PROTEIN BRL1"/>
    <property type="match status" value="1"/>
</dbReference>
<feature type="compositionally biased region" description="Basic and acidic residues" evidence="1">
    <location>
        <begin position="19"/>
        <end position="28"/>
    </location>
</feature>
<gene>
    <name evidence="4" type="ORF">HETSPECPRED_003869</name>
</gene>
<evidence type="ECO:0000259" key="3">
    <source>
        <dbReference type="SMART" id="SM01042"/>
    </source>
</evidence>
<dbReference type="Proteomes" id="UP000664521">
    <property type="component" value="Unassembled WGS sequence"/>
</dbReference>
<evidence type="ECO:0000256" key="1">
    <source>
        <dbReference type="SAM" id="MobiDB-lite"/>
    </source>
</evidence>
<comment type="caution">
    <text evidence="4">The sequence shown here is derived from an EMBL/GenBank/DDBJ whole genome shotgun (WGS) entry which is preliminary data.</text>
</comment>
<reference evidence="4" key="1">
    <citation type="submission" date="2021-03" db="EMBL/GenBank/DDBJ databases">
        <authorList>
            <person name="Tagirdzhanova G."/>
        </authorList>
    </citation>
    <scope>NUCLEOTIDE SEQUENCE</scope>
</reference>
<keyword evidence="5" id="KW-1185">Reference proteome</keyword>
<keyword evidence="2" id="KW-0472">Membrane</keyword>
<dbReference type="GO" id="GO:0006998">
    <property type="term" value="P:nuclear envelope organization"/>
    <property type="evidence" value="ECO:0007669"/>
    <property type="project" value="InterPro"/>
</dbReference>
<dbReference type="PANTHER" id="PTHR28136">
    <property type="entry name" value="NUCLEUS EXPORT PROTEIN BRR6"/>
    <property type="match status" value="1"/>
</dbReference>
<dbReference type="OrthoDB" id="5961at2759"/>
<organism evidence="4 5">
    <name type="scientific">Heterodermia speciosa</name>
    <dbReference type="NCBI Taxonomy" id="116794"/>
    <lineage>
        <taxon>Eukaryota</taxon>
        <taxon>Fungi</taxon>
        <taxon>Dikarya</taxon>
        <taxon>Ascomycota</taxon>
        <taxon>Pezizomycotina</taxon>
        <taxon>Lecanoromycetes</taxon>
        <taxon>OSLEUM clade</taxon>
        <taxon>Lecanoromycetidae</taxon>
        <taxon>Caliciales</taxon>
        <taxon>Physciaceae</taxon>
        <taxon>Heterodermia</taxon>
    </lineage>
</organism>
<feature type="domain" description="Brl1/Brr6" evidence="3">
    <location>
        <begin position="215"/>
        <end position="348"/>
    </location>
</feature>
<evidence type="ECO:0000256" key="2">
    <source>
        <dbReference type="SAM" id="Phobius"/>
    </source>
</evidence>
<feature type="region of interest" description="Disordered" evidence="1">
    <location>
        <begin position="64"/>
        <end position="191"/>
    </location>
</feature>
<feature type="region of interest" description="Disordered" evidence="1">
    <location>
        <begin position="380"/>
        <end position="403"/>
    </location>
</feature>
<feature type="region of interest" description="Disordered" evidence="1">
    <location>
        <begin position="1"/>
        <end position="51"/>
    </location>
</feature>